<evidence type="ECO:0000256" key="2">
    <source>
        <dbReference type="ARBA" id="ARBA00023004"/>
    </source>
</evidence>
<dbReference type="Pfam" id="PF03171">
    <property type="entry name" value="2OG-FeII_Oxy"/>
    <property type="match status" value="2"/>
</dbReference>
<dbReference type="InterPro" id="IPR050231">
    <property type="entry name" value="Iron_ascorbate_oxido_reductase"/>
</dbReference>
<dbReference type="InterPro" id="IPR029058">
    <property type="entry name" value="AB_hydrolase_fold"/>
</dbReference>
<dbReference type="SUPFAM" id="SSF53474">
    <property type="entry name" value="alpha/beta-Hydrolases"/>
    <property type="match status" value="1"/>
</dbReference>
<dbReference type="AlphaFoldDB" id="A0A498JXD2"/>
<proteinExistence type="predicted"/>
<dbReference type="FunFam" id="2.60.120.330:FF:000012">
    <property type="entry name" value="Gibberellin 20 oxidase 1"/>
    <property type="match status" value="1"/>
</dbReference>
<dbReference type="InterPro" id="IPR005123">
    <property type="entry name" value="Oxoglu/Fe-dep_dioxygenase_dom"/>
</dbReference>
<dbReference type="EMBL" id="RDQH01000331">
    <property type="protein sequence ID" value="RXH99776.1"/>
    <property type="molecule type" value="Genomic_DNA"/>
</dbReference>
<keyword evidence="2" id="KW-0408">Iron</keyword>
<sequence length="668" mass="75918">MGEVDPAFIQDPEHRPKLSATEVKGIPLIDLSLINSPHSVYDPRAFEGLVAEIGNACKDWGFFQVINHGRSAKGSKLLLGSSLRCLWRRRKIRRDEGNVLGYYDTEHTKNVRDWKEVFDFTVEEPTLVPASPDPEDKEETEWYNQWPEYPPELRNACEEYAREVENLALKLMGLIALGLGLPKDRFNSYFKDQTSFLRLNHYPPCPSPQLALGVGRHKDGGALTVLAQDDVGGLEVKRKTDGVWIRVKPTPNAFIINVGDVIQVWSNERYESVEHRVIVNSEKERFSIPYYLNPAHYTQVEPLEELINEQNPAKYKPYSWGKFITHRKLTQAKTLPLIDLSPINTPDNISGPMHAKIDDAGGLEVKRKADGEWIPPNLLSTSNIRTKGHAQEFRTILSNDRYESLEHRVVVNSKKERFSIPFFVNPAHYTIVKPLEELADEQNQAKYKPYNWGKFFSHRKLTDFKKNSAENMQLCHFRQNLIPSISTFLIVLLLCVANEIESAPTNPSKQHFVLVHGSCFGAWSWYKLVTLIRSSGHNVTALDLAASGVDPQQAKDLRSISDYLKPLRDFMEAVDGKVILVGHSLGGLAISQAMERFPSKISVAIFVTALMSGPANISSLNKEVSSCTFLYCKKPHHITLMALFVTVINYRKIRLRRIKIQIFIKVVY</sequence>
<dbReference type="SUPFAM" id="SSF51197">
    <property type="entry name" value="Clavaminate synthase-like"/>
    <property type="match status" value="2"/>
</dbReference>
<evidence type="ECO:0000313" key="4">
    <source>
        <dbReference type="EMBL" id="RXH99776.1"/>
    </source>
</evidence>
<dbReference type="InterPro" id="IPR000073">
    <property type="entry name" value="AB_hydrolase_1"/>
</dbReference>
<accession>A0A498JXD2</accession>
<comment type="caution">
    <text evidence="4">The sequence shown here is derived from an EMBL/GenBank/DDBJ whole genome shotgun (WGS) entry which is preliminary data.</text>
</comment>
<dbReference type="Proteomes" id="UP000290289">
    <property type="component" value="Chromosome 5"/>
</dbReference>
<evidence type="ECO:0000256" key="1">
    <source>
        <dbReference type="ARBA" id="ARBA00022723"/>
    </source>
</evidence>
<gene>
    <name evidence="4" type="ORF">DVH24_021578</name>
</gene>
<dbReference type="PANTHER" id="PTHR47990">
    <property type="entry name" value="2-OXOGLUTARATE (2OG) AND FE(II)-DEPENDENT OXYGENASE SUPERFAMILY PROTEIN-RELATED"/>
    <property type="match status" value="1"/>
</dbReference>
<dbReference type="GO" id="GO:0046872">
    <property type="term" value="F:metal ion binding"/>
    <property type="evidence" value="ECO:0007669"/>
    <property type="project" value="UniProtKB-KW"/>
</dbReference>
<evidence type="ECO:0000313" key="5">
    <source>
        <dbReference type="Proteomes" id="UP000290289"/>
    </source>
</evidence>
<dbReference type="Gene3D" id="2.60.120.330">
    <property type="entry name" value="B-lactam Antibiotic, Isopenicillin N Synthase, Chain"/>
    <property type="match status" value="2"/>
</dbReference>
<dbReference type="Pfam" id="PF12697">
    <property type="entry name" value="Abhydrolase_6"/>
    <property type="match status" value="1"/>
</dbReference>
<keyword evidence="1" id="KW-0479">Metal-binding</keyword>
<dbReference type="InterPro" id="IPR026992">
    <property type="entry name" value="DIOX_N"/>
</dbReference>
<keyword evidence="5" id="KW-1185">Reference proteome</keyword>
<dbReference type="Gene3D" id="3.40.50.1820">
    <property type="entry name" value="alpha/beta hydrolase"/>
    <property type="match status" value="1"/>
</dbReference>
<organism evidence="4 5">
    <name type="scientific">Malus domestica</name>
    <name type="common">Apple</name>
    <name type="synonym">Pyrus malus</name>
    <dbReference type="NCBI Taxonomy" id="3750"/>
    <lineage>
        <taxon>Eukaryota</taxon>
        <taxon>Viridiplantae</taxon>
        <taxon>Streptophyta</taxon>
        <taxon>Embryophyta</taxon>
        <taxon>Tracheophyta</taxon>
        <taxon>Spermatophyta</taxon>
        <taxon>Magnoliopsida</taxon>
        <taxon>eudicotyledons</taxon>
        <taxon>Gunneridae</taxon>
        <taxon>Pentapetalae</taxon>
        <taxon>rosids</taxon>
        <taxon>fabids</taxon>
        <taxon>Rosales</taxon>
        <taxon>Rosaceae</taxon>
        <taxon>Amygdaloideae</taxon>
        <taxon>Maleae</taxon>
        <taxon>Malus</taxon>
    </lineage>
</organism>
<dbReference type="PROSITE" id="PS51471">
    <property type="entry name" value="FE2OG_OXY"/>
    <property type="match status" value="1"/>
</dbReference>
<dbReference type="PRINTS" id="PR00682">
    <property type="entry name" value="IPNSYNTHASE"/>
</dbReference>
<reference evidence="4 5" key="1">
    <citation type="submission" date="2018-10" db="EMBL/GenBank/DDBJ databases">
        <title>A high-quality apple genome assembly.</title>
        <authorList>
            <person name="Hu J."/>
        </authorList>
    </citation>
    <scope>NUCLEOTIDE SEQUENCE [LARGE SCALE GENOMIC DNA]</scope>
    <source>
        <strain evidence="5">cv. HFTH1</strain>
        <tissue evidence="4">Young leaf</tissue>
    </source>
</reference>
<feature type="domain" description="Fe2OG dioxygenase" evidence="3">
    <location>
        <begin position="193"/>
        <end position="294"/>
    </location>
</feature>
<dbReference type="Pfam" id="PF14226">
    <property type="entry name" value="DIOX_N"/>
    <property type="match status" value="1"/>
</dbReference>
<dbReference type="InterPro" id="IPR027443">
    <property type="entry name" value="IPNS-like_sf"/>
</dbReference>
<dbReference type="InterPro" id="IPR044861">
    <property type="entry name" value="IPNS-like_FE2OG_OXY"/>
</dbReference>
<evidence type="ECO:0000259" key="3">
    <source>
        <dbReference type="PROSITE" id="PS51471"/>
    </source>
</evidence>
<protein>
    <recommendedName>
        <fullName evidence="3">Fe2OG dioxygenase domain-containing protein</fullName>
    </recommendedName>
</protein>
<name>A0A498JXD2_MALDO</name>